<proteinExistence type="inferred from homology"/>
<dbReference type="GO" id="GO:0005634">
    <property type="term" value="C:nucleus"/>
    <property type="evidence" value="ECO:0007669"/>
    <property type="project" value="TreeGrafter"/>
</dbReference>
<evidence type="ECO:0000256" key="1">
    <source>
        <dbReference type="ARBA" id="ARBA00010098"/>
    </source>
</evidence>
<dbReference type="OMA" id="VCSPAIV"/>
<dbReference type="Proteomes" id="UP000030746">
    <property type="component" value="Unassembled WGS sequence"/>
</dbReference>
<dbReference type="PANTHER" id="PTHR12790">
    <property type="entry name" value="TRANSCRIPTION INITIATION FACTOR IA RRN3"/>
    <property type="match status" value="1"/>
</dbReference>
<dbReference type="Pfam" id="PF05327">
    <property type="entry name" value="RRN3"/>
    <property type="match status" value="1"/>
</dbReference>
<dbReference type="AlphaFoldDB" id="V4ABV0"/>
<evidence type="ECO:0008006" key="4">
    <source>
        <dbReference type="Google" id="ProtNLM"/>
    </source>
</evidence>
<dbReference type="STRING" id="225164.V4ABV0"/>
<dbReference type="GO" id="GO:0001181">
    <property type="term" value="F:RNA polymerase I general transcription initiation factor activity"/>
    <property type="evidence" value="ECO:0007669"/>
    <property type="project" value="InterPro"/>
</dbReference>
<dbReference type="HOGENOM" id="CLU_010579_3_1_1"/>
<reference evidence="2 3" key="1">
    <citation type="journal article" date="2013" name="Nature">
        <title>Insights into bilaterian evolution from three spiralian genomes.</title>
        <authorList>
            <person name="Simakov O."/>
            <person name="Marletaz F."/>
            <person name="Cho S.J."/>
            <person name="Edsinger-Gonzales E."/>
            <person name="Havlak P."/>
            <person name="Hellsten U."/>
            <person name="Kuo D.H."/>
            <person name="Larsson T."/>
            <person name="Lv J."/>
            <person name="Arendt D."/>
            <person name="Savage R."/>
            <person name="Osoegawa K."/>
            <person name="de Jong P."/>
            <person name="Grimwood J."/>
            <person name="Chapman J.A."/>
            <person name="Shapiro H."/>
            <person name="Aerts A."/>
            <person name="Otillar R.P."/>
            <person name="Terry A.Y."/>
            <person name="Boore J.L."/>
            <person name="Grigoriev I.V."/>
            <person name="Lindberg D.R."/>
            <person name="Seaver E.C."/>
            <person name="Weisblat D.A."/>
            <person name="Putnam N.H."/>
            <person name="Rokhsar D.S."/>
        </authorList>
    </citation>
    <scope>NUCLEOTIDE SEQUENCE [LARGE SCALE GENOMIC DNA]</scope>
</reference>
<evidence type="ECO:0000313" key="2">
    <source>
        <dbReference type="EMBL" id="ESP01454.1"/>
    </source>
</evidence>
<dbReference type="CTD" id="20246396"/>
<dbReference type="KEGG" id="lgi:LOTGIDRAFT_212940"/>
<dbReference type="EMBL" id="KB200521">
    <property type="protein sequence ID" value="ESP01454.1"/>
    <property type="molecule type" value="Genomic_DNA"/>
</dbReference>
<dbReference type="GO" id="GO:0006361">
    <property type="term" value="P:transcription initiation at RNA polymerase I promoter"/>
    <property type="evidence" value="ECO:0007669"/>
    <property type="project" value="InterPro"/>
</dbReference>
<name>V4ABV0_LOTGI</name>
<dbReference type="OrthoDB" id="26970at2759"/>
<dbReference type="InterPro" id="IPR007991">
    <property type="entry name" value="RNA_pol_I_trans_ini_fac_RRN3"/>
</dbReference>
<dbReference type="PANTHER" id="PTHR12790:SF0">
    <property type="entry name" value="RNA POLYMERASE I-SPECIFIC TRANSCRIPTION INITIATION FACTOR RRN3-RELATED"/>
    <property type="match status" value="1"/>
</dbReference>
<protein>
    <recommendedName>
        <fullName evidence="4">RNA polymerase I-specific transcription initiation factor RRN3</fullName>
    </recommendedName>
</protein>
<dbReference type="GeneID" id="20246396"/>
<evidence type="ECO:0000313" key="3">
    <source>
        <dbReference type="Proteomes" id="UP000030746"/>
    </source>
</evidence>
<dbReference type="RefSeq" id="XP_009048088.1">
    <property type="nucleotide sequence ID" value="XM_009049840.1"/>
</dbReference>
<keyword evidence="3" id="KW-1185">Reference proteome</keyword>
<dbReference type="GO" id="GO:0001042">
    <property type="term" value="F:RNA polymerase I core binding"/>
    <property type="evidence" value="ECO:0007669"/>
    <property type="project" value="TreeGrafter"/>
</dbReference>
<accession>V4ABV0</accession>
<organism evidence="2 3">
    <name type="scientific">Lottia gigantea</name>
    <name type="common">Giant owl limpet</name>
    <dbReference type="NCBI Taxonomy" id="225164"/>
    <lineage>
        <taxon>Eukaryota</taxon>
        <taxon>Metazoa</taxon>
        <taxon>Spiralia</taxon>
        <taxon>Lophotrochozoa</taxon>
        <taxon>Mollusca</taxon>
        <taxon>Gastropoda</taxon>
        <taxon>Patellogastropoda</taxon>
        <taxon>Lottioidea</taxon>
        <taxon>Lottiidae</taxon>
        <taxon>Lottia</taxon>
    </lineage>
</organism>
<comment type="similarity">
    <text evidence="1">Belongs to the RRN3 family.</text>
</comment>
<gene>
    <name evidence="2" type="ORF">LOTGIDRAFT_212940</name>
</gene>
<sequence>MSTAGKLIREILLNSQKGKTEEYDLLLNRLIDPATPSKTLKNYLRGLTDCMSVISKNTESLITVIMKMDWLNKDEDVIKAYQNLLVNLMSANTNYSHVGLNMLVKQFLPDKNGLPMVDKQLKVDVELRRKHEQQFIYIHTALSDTCQLIPLTPVLLMPVLVKLFPFYKVDTYIQSCYIKNLLQITQYIPDMRQEILQLIISKLMKLDVLSPRHDLSDIVDSEDEELFEMEEDGEKGEEINELVKEKEIKHKEADCLDILMEMLLNYIFKTLHPNGIFDLESSKKLYWELMNVFEKIILPTYECSHIQFIMFYLVSFKPILADGMLDYLWKIVQNPNTPIIFRQSAVSYMSSLLSRALYIPILTVISCLDLMVAWLHCYLDNLSEDKHPDNILHGTFYAVSQAVFYVFCFRNTELFQSKKGYKWAEALNFQRIVTCRLNPLRHCLPIVVSTFSSYSRRHQLAFCDTIIQRNNRCMIPVVNSATGLAETNFMLKLASFFPFDPFLLPRCGKLINPIYRVYQGEVSDDTHDSGVSDTGVSINSLLSQ</sequence>